<keyword evidence="1" id="KW-1133">Transmembrane helix</keyword>
<organism evidence="2">
    <name type="scientific">Lepeophtheirus salmonis</name>
    <name type="common">Salmon louse</name>
    <name type="synonym">Caligus salmonis</name>
    <dbReference type="NCBI Taxonomy" id="72036"/>
    <lineage>
        <taxon>Eukaryota</taxon>
        <taxon>Metazoa</taxon>
        <taxon>Ecdysozoa</taxon>
        <taxon>Arthropoda</taxon>
        <taxon>Crustacea</taxon>
        <taxon>Multicrustacea</taxon>
        <taxon>Hexanauplia</taxon>
        <taxon>Copepoda</taxon>
        <taxon>Siphonostomatoida</taxon>
        <taxon>Caligidae</taxon>
        <taxon>Lepeophtheirus</taxon>
    </lineage>
</organism>
<sequence>VEGFLGKIITLPILCIAFFEIWQSIVYIITNSIKSI</sequence>
<evidence type="ECO:0000313" key="2">
    <source>
        <dbReference type="EMBL" id="CDW39452.1"/>
    </source>
</evidence>
<protein>
    <submittedName>
        <fullName evidence="2">Uncharacterized protein</fullName>
    </submittedName>
</protein>
<evidence type="ECO:0000256" key="1">
    <source>
        <dbReference type="SAM" id="Phobius"/>
    </source>
</evidence>
<proteinExistence type="predicted"/>
<dbReference type="EMBL" id="HACA01022091">
    <property type="protein sequence ID" value="CDW39452.1"/>
    <property type="molecule type" value="Transcribed_RNA"/>
</dbReference>
<dbReference type="AlphaFoldDB" id="A0A0K2UNJ8"/>
<accession>A0A0K2UNJ8</accession>
<feature type="transmembrane region" description="Helical" evidence="1">
    <location>
        <begin position="6"/>
        <end position="29"/>
    </location>
</feature>
<name>A0A0K2UNJ8_LEPSM</name>
<feature type="non-terminal residue" evidence="2">
    <location>
        <position position="1"/>
    </location>
</feature>
<reference evidence="2" key="1">
    <citation type="submission" date="2014-05" db="EMBL/GenBank/DDBJ databases">
        <authorList>
            <person name="Chronopoulou M."/>
        </authorList>
    </citation>
    <scope>NUCLEOTIDE SEQUENCE</scope>
    <source>
        <tissue evidence="2">Whole organism</tissue>
    </source>
</reference>
<keyword evidence="1" id="KW-0812">Transmembrane</keyword>
<keyword evidence="1" id="KW-0472">Membrane</keyword>